<sequence length="262" mass="27963">MSEVLRDDSLADEGLVTLTLSNPGKLNAISVAMWRALRAHLLALDAEPHVRAIVIRGAGGNFAAGADIEEFPVERGSYDALRRYHGEVIGPTLEALANCRHPSVALIEGVCVGGGLEIAAHCDLRIAAEGSRFGVPINKLGFPMAPGELKGVLALVGRATALEILLEGRVFGAAEAREKGLLTRVVDDESVEEAGYTCARRIAAGAPLAAQANKWLITRLAPAVPALSEAEWQRAFAYWDSDDHREGVAAFLEKRPPVFQGR</sequence>
<dbReference type="PANTHER" id="PTHR11941">
    <property type="entry name" value="ENOYL-COA HYDRATASE-RELATED"/>
    <property type="match status" value="1"/>
</dbReference>
<dbReference type="GO" id="GO:0006635">
    <property type="term" value="P:fatty acid beta-oxidation"/>
    <property type="evidence" value="ECO:0007669"/>
    <property type="project" value="TreeGrafter"/>
</dbReference>
<dbReference type="EMBL" id="CABPSI010000002">
    <property type="protein sequence ID" value="VVD90102.1"/>
    <property type="molecule type" value="Genomic_DNA"/>
</dbReference>
<evidence type="ECO:0000313" key="3">
    <source>
        <dbReference type="EMBL" id="VVD90102.1"/>
    </source>
</evidence>
<dbReference type="InterPro" id="IPR001753">
    <property type="entry name" value="Enoyl-CoA_hydra/iso"/>
</dbReference>
<dbReference type="Gene3D" id="3.90.226.10">
    <property type="entry name" value="2-enoyl-CoA Hydratase, Chain A, domain 1"/>
    <property type="match status" value="1"/>
</dbReference>
<dbReference type="Gene3D" id="1.10.12.10">
    <property type="entry name" value="Lyase 2-enoyl-coa Hydratase, Chain A, domain 2"/>
    <property type="match status" value="1"/>
</dbReference>
<dbReference type="GO" id="GO:0016829">
    <property type="term" value="F:lyase activity"/>
    <property type="evidence" value="ECO:0007669"/>
    <property type="project" value="UniProtKB-KW"/>
</dbReference>
<dbReference type="Proteomes" id="UP000333828">
    <property type="component" value="Unassembled WGS sequence"/>
</dbReference>
<organism evidence="3 4">
    <name type="scientific">Pandoraea iniqua</name>
    <dbReference type="NCBI Taxonomy" id="2508288"/>
    <lineage>
        <taxon>Bacteria</taxon>
        <taxon>Pseudomonadati</taxon>
        <taxon>Pseudomonadota</taxon>
        <taxon>Betaproteobacteria</taxon>
        <taxon>Burkholderiales</taxon>
        <taxon>Burkholderiaceae</taxon>
        <taxon>Pandoraea</taxon>
    </lineage>
</organism>
<dbReference type="InterPro" id="IPR029045">
    <property type="entry name" value="ClpP/crotonase-like_dom_sf"/>
</dbReference>
<proteinExistence type="inferred from homology"/>
<evidence type="ECO:0000313" key="4">
    <source>
        <dbReference type="Proteomes" id="UP000333828"/>
    </source>
</evidence>
<comment type="similarity">
    <text evidence="1">Belongs to the enoyl-CoA hydratase/isomerase family.</text>
</comment>
<dbReference type="RefSeq" id="WP_174996016.1">
    <property type="nucleotide sequence ID" value="NZ_CABPSI010000002.1"/>
</dbReference>
<evidence type="ECO:0000256" key="1">
    <source>
        <dbReference type="ARBA" id="ARBA00005254"/>
    </source>
</evidence>
<dbReference type="InterPro" id="IPR014748">
    <property type="entry name" value="Enoyl-CoA_hydra_C"/>
</dbReference>
<evidence type="ECO:0000256" key="2">
    <source>
        <dbReference type="ARBA" id="ARBA00023239"/>
    </source>
</evidence>
<dbReference type="SUPFAM" id="SSF52096">
    <property type="entry name" value="ClpP/crotonase"/>
    <property type="match status" value="1"/>
</dbReference>
<gene>
    <name evidence="3" type="ORF">PIN31115_01550</name>
</gene>
<keyword evidence="2" id="KW-0456">Lyase</keyword>
<dbReference type="CDD" id="cd06558">
    <property type="entry name" value="crotonase-like"/>
    <property type="match status" value="1"/>
</dbReference>
<dbReference type="PANTHER" id="PTHR11941:SF54">
    <property type="entry name" value="ENOYL-COA HYDRATASE, MITOCHONDRIAL"/>
    <property type="match status" value="1"/>
</dbReference>
<protein>
    <submittedName>
        <fullName evidence="3">Enoyl-CoA hydratase</fullName>
    </submittedName>
</protein>
<accession>A0A5E4TSB2</accession>
<name>A0A5E4TSB2_9BURK</name>
<reference evidence="3 4" key="1">
    <citation type="submission" date="2019-08" db="EMBL/GenBank/DDBJ databases">
        <authorList>
            <person name="Peeters C."/>
        </authorList>
    </citation>
    <scope>NUCLEOTIDE SEQUENCE [LARGE SCALE GENOMIC DNA]</scope>
    <source>
        <strain evidence="3 4">LMG 31115</strain>
    </source>
</reference>
<dbReference type="Pfam" id="PF00378">
    <property type="entry name" value="ECH_1"/>
    <property type="match status" value="1"/>
</dbReference>
<dbReference type="AlphaFoldDB" id="A0A5E4TSB2"/>
<keyword evidence="4" id="KW-1185">Reference proteome</keyword>